<accession>A0A6A0AIS9</accession>
<name>A0A6A0AIS9_HAELA</name>
<gene>
    <name evidence="1" type="ORF">HaLaN_32103</name>
</gene>
<proteinExistence type="predicted"/>
<protein>
    <submittedName>
        <fullName evidence="1">Uncharacterized protein</fullName>
    </submittedName>
</protein>
<feature type="non-terminal residue" evidence="1">
    <location>
        <position position="1"/>
    </location>
</feature>
<comment type="caution">
    <text evidence="1">The sequence shown here is derived from an EMBL/GenBank/DDBJ whole genome shotgun (WGS) entry which is preliminary data.</text>
</comment>
<keyword evidence="2" id="KW-1185">Reference proteome</keyword>
<organism evidence="1 2">
    <name type="scientific">Haematococcus lacustris</name>
    <name type="common">Green alga</name>
    <name type="synonym">Haematococcus pluvialis</name>
    <dbReference type="NCBI Taxonomy" id="44745"/>
    <lineage>
        <taxon>Eukaryota</taxon>
        <taxon>Viridiplantae</taxon>
        <taxon>Chlorophyta</taxon>
        <taxon>core chlorophytes</taxon>
        <taxon>Chlorophyceae</taxon>
        <taxon>CS clade</taxon>
        <taxon>Chlamydomonadales</taxon>
        <taxon>Haematococcaceae</taxon>
        <taxon>Haematococcus</taxon>
    </lineage>
</organism>
<dbReference type="EMBL" id="BLLF01007191">
    <property type="protein sequence ID" value="GFH32820.1"/>
    <property type="molecule type" value="Genomic_DNA"/>
</dbReference>
<reference evidence="1 2" key="1">
    <citation type="submission" date="2020-02" db="EMBL/GenBank/DDBJ databases">
        <title>Draft genome sequence of Haematococcus lacustris strain NIES-144.</title>
        <authorList>
            <person name="Morimoto D."/>
            <person name="Nakagawa S."/>
            <person name="Yoshida T."/>
            <person name="Sawayama S."/>
        </authorList>
    </citation>
    <scope>NUCLEOTIDE SEQUENCE [LARGE SCALE GENOMIC DNA]</scope>
    <source>
        <strain evidence="1 2">NIES-144</strain>
    </source>
</reference>
<sequence length="18" mass="2178">MEREAYIEQVSDGMRVQH</sequence>
<dbReference type="Proteomes" id="UP000485058">
    <property type="component" value="Unassembled WGS sequence"/>
</dbReference>
<evidence type="ECO:0000313" key="1">
    <source>
        <dbReference type="EMBL" id="GFH32820.1"/>
    </source>
</evidence>
<evidence type="ECO:0000313" key="2">
    <source>
        <dbReference type="Proteomes" id="UP000485058"/>
    </source>
</evidence>
<dbReference type="AlphaFoldDB" id="A0A6A0AIS9"/>